<evidence type="ECO:0000313" key="4">
    <source>
        <dbReference type="WBParaSite" id="TCLT_0000919301-mRNA-1"/>
    </source>
</evidence>
<dbReference type="OrthoDB" id="5870274at2759"/>
<dbReference type="EMBL" id="UYYF01004747">
    <property type="protein sequence ID" value="VDN06798.1"/>
    <property type="molecule type" value="Genomic_DNA"/>
</dbReference>
<proteinExistence type="predicted"/>
<evidence type="ECO:0000313" key="2">
    <source>
        <dbReference type="EMBL" id="VDN06798.1"/>
    </source>
</evidence>
<reference evidence="2 3" key="2">
    <citation type="submission" date="2018-11" db="EMBL/GenBank/DDBJ databases">
        <authorList>
            <consortium name="Pathogen Informatics"/>
        </authorList>
    </citation>
    <scope>NUCLEOTIDE SEQUENCE [LARGE SCALE GENOMIC DNA]</scope>
</reference>
<dbReference type="AlphaFoldDB" id="A0A0N5D7X5"/>
<protein>
    <submittedName>
        <fullName evidence="4">LITAF domain-containing protein</fullName>
    </submittedName>
</protein>
<name>A0A0N5D7X5_THECL</name>
<sequence length="170" mass="18940">MANYNEQNIPPPPPPYTAEEAKVTSTITYSNNIQPSSQQFTTLPQKYDFPPTVASPPSQPLFMPIMMQQPSMPATPYPDNRPVNVIVNSNNADIADGKFPSDYRICIFCKRGVMRRKKAVHLRNLPLTMIVLKGITPVLQTARNHNGGKLLPTSSTQWLTKSPRPSPPQL</sequence>
<feature type="region of interest" description="Disordered" evidence="1">
    <location>
        <begin position="144"/>
        <end position="170"/>
    </location>
</feature>
<keyword evidence="3" id="KW-1185">Reference proteome</keyword>
<evidence type="ECO:0000256" key="1">
    <source>
        <dbReference type="SAM" id="MobiDB-lite"/>
    </source>
</evidence>
<evidence type="ECO:0000313" key="3">
    <source>
        <dbReference type="Proteomes" id="UP000276776"/>
    </source>
</evidence>
<reference evidence="4" key="1">
    <citation type="submission" date="2017-02" db="UniProtKB">
        <authorList>
            <consortium name="WormBaseParasite"/>
        </authorList>
    </citation>
    <scope>IDENTIFICATION</scope>
</reference>
<organism evidence="4">
    <name type="scientific">Thelazia callipaeda</name>
    <name type="common">Oriental eyeworm</name>
    <name type="synonym">Parasitic nematode</name>
    <dbReference type="NCBI Taxonomy" id="103827"/>
    <lineage>
        <taxon>Eukaryota</taxon>
        <taxon>Metazoa</taxon>
        <taxon>Ecdysozoa</taxon>
        <taxon>Nematoda</taxon>
        <taxon>Chromadorea</taxon>
        <taxon>Rhabditida</taxon>
        <taxon>Spirurina</taxon>
        <taxon>Spiruromorpha</taxon>
        <taxon>Thelazioidea</taxon>
        <taxon>Thelaziidae</taxon>
        <taxon>Thelazia</taxon>
    </lineage>
</organism>
<dbReference type="OMA" id="CHRISKK"/>
<gene>
    <name evidence="2" type="ORF">TCLT_LOCUS9182</name>
</gene>
<dbReference type="WBParaSite" id="TCLT_0000919301-mRNA-1">
    <property type="protein sequence ID" value="TCLT_0000919301-mRNA-1"/>
    <property type="gene ID" value="TCLT_0000919301"/>
</dbReference>
<accession>A0A0N5D7X5</accession>
<dbReference type="Proteomes" id="UP000276776">
    <property type="component" value="Unassembled WGS sequence"/>
</dbReference>